<proteinExistence type="predicted"/>
<keyword evidence="2" id="KW-1185">Reference proteome</keyword>
<dbReference type="Proteomes" id="UP000092460">
    <property type="component" value="Unassembled WGS sequence"/>
</dbReference>
<name>A0A1B0B5C4_9MUSC</name>
<dbReference type="VEuPathDB" id="VectorBase:GPPI019410"/>
<reference evidence="1" key="2">
    <citation type="submission" date="2020-05" db="UniProtKB">
        <authorList>
            <consortium name="EnsemblMetazoa"/>
        </authorList>
    </citation>
    <scope>IDENTIFICATION</scope>
    <source>
        <strain evidence="1">IAEA</strain>
    </source>
</reference>
<organism evidence="1 2">
    <name type="scientific">Glossina palpalis gambiensis</name>
    <dbReference type="NCBI Taxonomy" id="67801"/>
    <lineage>
        <taxon>Eukaryota</taxon>
        <taxon>Metazoa</taxon>
        <taxon>Ecdysozoa</taxon>
        <taxon>Arthropoda</taxon>
        <taxon>Hexapoda</taxon>
        <taxon>Insecta</taxon>
        <taxon>Pterygota</taxon>
        <taxon>Neoptera</taxon>
        <taxon>Endopterygota</taxon>
        <taxon>Diptera</taxon>
        <taxon>Brachycera</taxon>
        <taxon>Muscomorpha</taxon>
        <taxon>Hippoboscoidea</taxon>
        <taxon>Glossinidae</taxon>
        <taxon>Glossina</taxon>
    </lineage>
</organism>
<reference evidence="2" key="1">
    <citation type="submission" date="2015-01" db="EMBL/GenBank/DDBJ databases">
        <authorList>
            <person name="Aksoy S."/>
            <person name="Warren W."/>
            <person name="Wilson R.K."/>
        </authorList>
    </citation>
    <scope>NUCLEOTIDE SEQUENCE [LARGE SCALE GENOMIC DNA]</scope>
    <source>
        <strain evidence="2">IAEA</strain>
    </source>
</reference>
<dbReference type="EnsemblMetazoa" id="GPPI019410-RA">
    <property type="protein sequence ID" value="GPPI019410-PA"/>
    <property type="gene ID" value="GPPI019410"/>
</dbReference>
<sequence length="70" mass="8070">MHTQKEPTNMGSSYGNILNNVTQLISLMTSVAKFVEDIGEQLEFLLFSLNEETERLLYVQKHALRELQID</sequence>
<protein>
    <submittedName>
        <fullName evidence="1">Uncharacterized protein</fullName>
    </submittedName>
</protein>
<evidence type="ECO:0000313" key="1">
    <source>
        <dbReference type="EnsemblMetazoa" id="GPPI019410-PA"/>
    </source>
</evidence>
<accession>A0A1B0B5C4</accession>
<evidence type="ECO:0000313" key="2">
    <source>
        <dbReference type="Proteomes" id="UP000092460"/>
    </source>
</evidence>
<dbReference type="AlphaFoldDB" id="A0A1B0B5C4"/>
<dbReference type="EMBL" id="JXJN01008674">
    <property type="status" value="NOT_ANNOTATED_CDS"/>
    <property type="molecule type" value="Genomic_DNA"/>
</dbReference>